<sequence length="913" mass="102627">IFILCFLVLFTPSTHDIFILCFLVLFTPSTHGDEVSYQELREGMKSLLFSVGQIDVKLERHEQRERNMAELVKRALVQLQKGQRQFEPMKGTFSRLDERVGQIESMLISRENAMTEQQSKLADALEAILKMTDNGGTKGNGRTKEILEQTEKLLSSKLGVADEVMEKLEEKLVNFYVTSASTQSPTSSNHADWEHLVTEALGDIRTRVYDMNPPAKESLDRQFVQDLSKETLEAIQDMKLEVLEASDKSFTKTATRIKETHDEIQSSVADVLKTLSETTTSAESFFEEFGKRQETLQADVTALAKIDKMLLQTADSVLDTKRKVELGVHQIAQQVGEIVANSNGDLNETLIKRFDALDETILDNHLGSLANLSSKIETEISQVWRQVGIMYQEISSSKAALDRLQQQTEAYVNGTVTTMDSMEGKVTLITSRMAEVDTNLNYLLGRLSLVTQEFNQIKTGLGDALDNIRSSFMTVQDKIKVGQIDVKLERHEQRERNMAELVKRALVQLQKGQRQFEPMKGTFSRLDERVGQIESMLISQLRNERQTADVSTKEILEQTEKLLSSKLGVADEVMEKLEEKLVNFYVTSASTQSPTSSNHADWEHLVTEALGDIRTRVYDMNPPAKESLDRQFVQDLSKETLEAIQDMKLEVLEASDKSFTKTATRIKETHDEIQSSVADVLKTLSETTTSAESFFEEFGKRQETLQADVTALAKIDKMLLQTADSVLDTKRKVELGVHQIAQQVGEIVANSNGDLNETLIKRFDALDETILDNHLGSLANLSSKIETEISQVWRQVGIMYQEISSSKAALDRLQQQTEAYVNGTVTTMDSMEGKVTLITSRMAEVDTNLNYLLGRLSLVTQEFNQIKTGLGDALDNIRSSFMTVQDKIKDVGPGPHQIPPEELDEGRLNYLAQ</sequence>
<name>A0A1B0EUV4_LUTLO</name>
<keyword evidence="4" id="KW-1185">Reference proteome</keyword>
<dbReference type="VEuPathDB" id="VectorBase:LLONM1_007558"/>
<reference evidence="3" key="3">
    <citation type="submission" date="2020-05" db="UniProtKB">
        <authorList>
            <consortium name="EnsemblMetazoa"/>
        </authorList>
    </citation>
    <scope>IDENTIFICATION</scope>
    <source>
        <strain evidence="3">Jacobina</strain>
    </source>
</reference>
<dbReference type="AlphaFoldDB" id="A0A1B0EUV4"/>
<dbReference type="EMBL" id="GITU01006430">
    <property type="protein sequence ID" value="MBC1175133.1"/>
    <property type="molecule type" value="Transcribed_RNA"/>
</dbReference>
<dbReference type="PANTHER" id="PTHR39960">
    <property type="entry name" value="LD34147P"/>
    <property type="match status" value="1"/>
</dbReference>
<dbReference type="SUPFAM" id="SSF48371">
    <property type="entry name" value="ARM repeat"/>
    <property type="match status" value="1"/>
</dbReference>
<dbReference type="EnsemblMetazoa" id="LLOJ009940-RA">
    <property type="protein sequence ID" value="LLOJ009940-PA"/>
    <property type="gene ID" value="LLOJ009940"/>
</dbReference>
<organism evidence="3 4">
    <name type="scientific">Lutzomyia longipalpis</name>
    <name type="common">Sand fly</name>
    <dbReference type="NCBI Taxonomy" id="7200"/>
    <lineage>
        <taxon>Eukaryota</taxon>
        <taxon>Metazoa</taxon>
        <taxon>Ecdysozoa</taxon>
        <taxon>Arthropoda</taxon>
        <taxon>Hexapoda</taxon>
        <taxon>Insecta</taxon>
        <taxon>Pterygota</taxon>
        <taxon>Neoptera</taxon>
        <taxon>Endopterygota</taxon>
        <taxon>Diptera</taxon>
        <taxon>Nematocera</taxon>
        <taxon>Psychodoidea</taxon>
        <taxon>Psychodidae</taxon>
        <taxon>Lutzomyia</taxon>
        <taxon>Lutzomyia</taxon>
    </lineage>
</organism>
<keyword evidence="1" id="KW-0732">Signal</keyword>
<dbReference type="PANTHER" id="PTHR39960:SF1">
    <property type="entry name" value="LD34147P"/>
    <property type="match status" value="1"/>
</dbReference>
<evidence type="ECO:0000313" key="2">
    <source>
        <dbReference type="EMBL" id="MBC1175133.1"/>
    </source>
</evidence>
<feature type="chain" id="PRO_5044555582" evidence="1">
    <location>
        <begin position="33"/>
        <end position="913"/>
    </location>
</feature>
<reference evidence="4" key="1">
    <citation type="submission" date="2012-05" db="EMBL/GenBank/DDBJ databases">
        <title>Whole Genome Assembly of Lutzomyia longipalpis.</title>
        <authorList>
            <person name="Richards S."/>
            <person name="Qu C."/>
            <person name="Dillon R."/>
            <person name="Worley K."/>
            <person name="Scherer S."/>
            <person name="Batterton M."/>
            <person name="Taylor A."/>
            <person name="Hawes A."/>
            <person name="Hernandez B."/>
            <person name="Kovar C."/>
            <person name="Mandapat C."/>
            <person name="Pham C."/>
            <person name="Qu C."/>
            <person name="Jing C."/>
            <person name="Bess C."/>
            <person name="Bandaranaike D."/>
            <person name="Ngo D."/>
            <person name="Ongeri F."/>
            <person name="Arias F."/>
            <person name="Lara F."/>
            <person name="Weissenberger G."/>
            <person name="Kamau G."/>
            <person name="Han H."/>
            <person name="Shen H."/>
            <person name="Dinh H."/>
            <person name="Khalil I."/>
            <person name="Jones J."/>
            <person name="Shafer J."/>
            <person name="Jayaseelan J."/>
            <person name="Quiroz J."/>
            <person name="Blankenburg K."/>
            <person name="Nguyen L."/>
            <person name="Jackson L."/>
            <person name="Francisco L."/>
            <person name="Tang L.-Y."/>
            <person name="Pu L.-L."/>
            <person name="Perales L."/>
            <person name="Lorensuhewa L."/>
            <person name="Munidasa M."/>
            <person name="Coyle M."/>
            <person name="Taylor M."/>
            <person name="Puazo M."/>
            <person name="Firestine M."/>
            <person name="Scheel M."/>
            <person name="Javaid M."/>
            <person name="Wang M."/>
            <person name="Li M."/>
            <person name="Tabassum N."/>
            <person name="Saada N."/>
            <person name="Osuji N."/>
            <person name="Aqrawi P."/>
            <person name="Fu Q."/>
            <person name="Thornton R."/>
            <person name="Raj R."/>
            <person name="Goodspeed R."/>
            <person name="Mata R."/>
            <person name="Najjar R."/>
            <person name="Gubbala S."/>
            <person name="Lee S."/>
            <person name="Denson S."/>
            <person name="Patil S."/>
            <person name="Macmil S."/>
            <person name="Qi S."/>
            <person name="Matskevitch T."/>
            <person name="Palculict T."/>
            <person name="Mathew T."/>
            <person name="Vee V."/>
            <person name="Velamala V."/>
            <person name="Korchina V."/>
            <person name="Cai W."/>
            <person name="Liu W."/>
            <person name="Dai W."/>
            <person name="Zou X."/>
            <person name="Zhu Y."/>
            <person name="Zhang Y."/>
            <person name="Wu Y.-Q."/>
            <person name="Xin Y."/>
            <person name="Nazarath L."/>
            <person name="Kovar C."/>
            <person name="Han Y."/>
            <person name="Muzny D."/>
            <person name="Gibbs R."/>
        </authorList>
    </citation>
    <scope>NUCLEOTIDE SEQUENCE [LARGE SCALE GENOMIC DNA]</scope>
    <source>
        <strain evidence="4">Jacobina</strain>
    </source>
</reference>
<dbReference type="EMBL" id="AJWK01034891">
    <property type="status" value="NOT_ANNOTATED_CDS"/>
    <property type="molecule type" value="Genomic_DNA"/>
</dbReference>
<proteinExistence type="predicted"/>
<dbReference type="GO" id="GO:0005886">
    <property type="term" value="C:plasma membrane"/>
    <property type="evidence" value="ECO:0007669"/>
    <property type="project" value="TreeGrafter"/>
</dbReference>
<dbReference type="EMBL" id="AJWK01034892">
    <property type="status" value="NOT_ANNOTATED_CDS"/>
    <property type="molecule type" value="Genomic_DNA"/>
</dbReference>
<dbReference type="Proteomes" id="UP000092461">
    <property type="component" value="Unassembled WGS sequence"/>
</dbReference>
<dbReference type="InterPro" id="IPR016024">
    <property type="entry name" value="ARM-type_fold"/>
</dbReference>
<dbReference type="EMBL" id="AJWK01034893">
    <property type="status" value="NOT_ANNOTATED_CDS"/>
    <property type="molecule type" value="Genomic_DNA"/>
</dbReference>
<evidence type="ECO:0000256" key="1">
    <source>
        <dbReference type="SAM" id="SignalP"/>
    </source>
</evidence>
<feature type="signal peptide" evidence="1">
    <location>
        <begin position="1"/>
        <end position="32"/>
    </location>
</feature>
<evidence type="ECO:0000313" key="3">
    <source>
        <dbReference type="EnsemblMetazoa" id="LLOJ009940-PA"/>
    </source>
</evidence>
<protein>
    <submittedName>
        <fullName evidence="2">Putative paramyosin pediculus us corporis</fullName>
    </submittedName>
</protein>
<evidence type="ECO:0000313" key="4">
    <source>
        <dbReference type="Proteomes" id="UP000092461"/>
    </source>
</evidence>
<reference evidence="2" key="2">
    <citation type="journal article" date="2020" name="BMC">
        <title>Leishmania infection induces a limited differential gene expression in the sand fly midgut.</title>
        <authorList>
            <person name="Coutinho-Abreu I.V."/>
            <person name="Serafim T.D."/>
            <person name="Meneses C."/>
            <person name="Kamhawi S."/>
            <person name="Oliveira F."/>
            <person name="Valenzuela J.G."/>
        </authorList>
    </citation>
    <scope>NUCLEOTIDE SEQUENCE</scope>
    <source>
        <strain evidence="2">Jacobina</strain>
        <tissue evidence="2">Midgut</tissue>
    </source>
</reference>
<accession>A0A1B0EUV4</accession>
<dbReference type="VEuPathDB" id="VectorBase:LLOJ009940"/>